<dbReference type="GO" id="GO:0047631">
    <property type="term" value="F:ADP-ribose diphosphatase activity"/>
    <property type="evidence" value="ECO:0007669"/>
    <property type="project" value="UniProtKB-EC"/>
</dbReference>
<proteinExistence type="inferred from homology"/>
<protein>
    <recommendedName>
        <fullName evidence="4">ADP-ribose pyrophosphatase</fullName>
        <ecNumber evidence="3">3.6.1.13</ecNumber>
    </recommendedName>
    <alternativeName>
        <fullName evidence="9">ADP-ribose diphosphatase</fullName>
    </alternativeName>
    <alternativeName>
        <fullName evidence="11">ADP-ribose phosphohydrolase</fullName>
    </alternativeName>
    <alternativeName>
        <fullName evidence="10">Adenosine diphosphoribose pyrophosphatase</fullName>
    </alternativeName>
</protein>
<feature type="domain" description="Nudix hydrolase" evidence="15">
    <location>
        <begin position="51"/>
        <end position="194"/>
    </location>
</feature>
<dbReference type="EMBL" id="SHBO01000002">
    <property type="protein sequence ID" value="RZO08674.1"/>
    <property type="molecule type" value="Genomic_DNA"/>
</dbReference>
<evidence type="ECO:0000256" key="13">
    <source>
        <dbReference type="PIRSR" id="PIRSR604385-2"/>
    </source>
</evidence>
<evidence type="ECO:0000256" key="11">
    <source>
        <dbReference type="ARBA" id="ARBA00033056"/>
    </source>
</evidence>
<feature type="binding site" evidence="13">
    <location>
        <position position="112"/>
    </location>
    <ligand>
        <name>Mg(2+)</name>
        <dbReference type="ChEBI" id="CHEBI:18420"/>
        <label>1</label>
    </ligand>
</feature>
<evidence type="ECO:0000256" key="6">
    <source>
        <dbReference type="ARBA" id="ARBA00022801"/>
    </source>
</evidence>
<comment type="catalytic activity">
    <reaction evidence="12">
        <text>ADP-D-ribose + H2O = D-ribose 5-phosphate + AMP + 2 H(+)</text>
        <dbReference type="Rhea" id="RHEA:10412"/>
        <dbReference type="ChEBI" id="CHEBI:15377"/>
        <dbReference type="ChEBI" id="CHEBI:15378"/>
        <dbReference type="ChEBI" id="CHEBI:57967"/>
        <dbReference type="ChEBI" id="CHEBI:78346"/>
        <dbReference type="ChEBI" id="CHEBI:456215"/>
        <dbReference type="EC" id="3.6.1.13"/>
    </reaction>
</comment>
<dbReference type="InterPro" id="IPR020084">
    <property type="entry name" value="NUDIX_hydrolase_CS"/>
</dbReference>
<dbReference type="AlphaFoldDB" id="A0A520LQ10"/>
<evidence type="ECO:0000256" key="7">
    <source>
        <dbReference type="ARBA" id="ARBA00022842"/>
    </source>
</evidence>
<evidence type="ECO:0000256" key="2">
    <source>
        <dbReference type="ARBA" id="ARBA00007482"/>
    </source>
</evidence>
<dbReference type="GO" id="GO:0019144">
    <property type="term" value="F:ADP-sugar diphosphatase activity"/>
    <property type="evidence" value="ECO:0007669"/>
    <property type="project" value="TreeGrafter"/>
</dbReference>
<comment type="caution">
    <text evidence="16">The sequence shown here is derived from an EMBL/GenBank/DDBJ whole genome shotgun (WGS) entry which is preliminary data.</text>
</comment>
<dbReference type="GO" id="GO:0006753">
    <property type="term" value="P:nucleoside phosphate metabolic process"/>
    <property type="evidence" value="ECO:0007669"/>
    <property type="project" value="TreeGrafter"/>
</dbReference>
<dbReference type="SUPFAM" id="SSF55811">
    <property type="entry name" value="Nudix"/>
    <property type="match status" value="1"/>
</dbReference>
<evidence type="ECO:0000256" key="1">
    <source>
        <dbReference type="ARBA" id="ARBA00001946"/>
    </source>
</evidence>
<evidence type="ECO:0000259" key="15">
    <source>
        <dbReference type="PROSITE" id="PS51462"/>
    </source>
</evidence>
<evidence type="ECO:0000256" key="3">
    <source>
        <dbReference type="ARBA" id="ARBA00012453"/>
    </source>
</evidence>
<evidence type="ECO:0000313" key="17">
    <source>
        <dbReference type="Proteomes" id="UP000318148"/>
    </source>
</evidence>
<dbReference type="PANTHER" id="PTHR11839">
    <property type="entry name" value="UDP/ADP-SUGAR PYROPHOSPHATASE"/>
    <property type="match status" value="1"/>
</dbReference>
<keyword evidence="6" id="KW-0378">Hydrolase</keyword>
<evidence type="ECO:0000256" key="8">
    <source>
        <dbReference type="ARBA" id="ARBA00025164"/>
    </source>
</evidence>
<keyword evidence="7 13" id="KW-0460">Magnesium</keyword>
<dbReference type="PROSITE" id="PS51462">
    <property type="entry name" value="NUDIX"/>
    <property type="match status" value="1"/>
</dbReference>
<accession>A0A520LQ10</accession>
<dbReference type="GO" id="GO:0005829">
    <property type="term" value="C:cytosol"/>
    <property type="evidence" value="ECO:0007669"/>
    <property type="project" value="TreeGrafter"/>
</dbReference>
<dbReference type="NCBIfam" id="TIGR00052">
    <property type="entry name" value="nudix-type nucleoside diphosphatase, YffH/AdpP family"/>
    <property type="match status" value="1"/>
</dbReference>
<evidence type="ECO:0000256" key="5">
    <source>
        <dbReference type="ARBA" id="ARBA00022723"/>
    </source>
</evidence>
<dbReference type="InterPro" id="IPR015797">
    <property type="entry name" value="NUDIX_hydrolase-like_dom_sf"/>
</dbReference>
<evidence type="ECO:0000256" key="12">
    <source>
        <dbReference type="ARBA" id="ARBA00049546"/>
    </source>
</evidence>
<sequence length="203" mass="22736">MKVKHTYNNEDIKIVSEECIHHGFLKLSRLKLSHKLFSGKWSPIIQRELIKHKQAVGVILYDAKNELVGIIEQFRVGALGRSSNPWQFEIVAGMVEKNEILENVAIREVQEETGLTLSDIQPILSYLPSAGASNERMHLFCGSARLLDKGGIYGLASENEDIKLHIFPFADALVGLTDGLFDSAASIIALQWLEKNRHQMKSA</sequence>
<feature type="short sequence motif" description="Nudix box" evidence="14">
    <location>
        <begin position="93"/>
        <end position="115"/>
    </location>
</feature>
<evidence type="ECO:0000313" key="16">
    <source>
        <dbReference type="EMBL" id="RZO08674.1"/>
    </source>
</evidence>
<name>A0A520LQ10_9GAMM</name>
<dbReference type="InterPro" id="IPR000086">
    <property type="entry name" value="NUDIX_hydrolase_dom"/>
</dbReference>
<evidence type="ECO:0000256" key="14">
    <source>
        <dbReference type="PIRSR" id="PIRSR604385-3"/>
    </source>
</evidence>
<dbReference type="EC" id="3.6.1.13" evidence="3"/>
<dbReference type="GO" id="GO:0019693">
    <property type="term" value="P:ribose phosphate metabolic process"/>
    <property type="evidence" value="ECO:0007669"/>
    <property type="project" value="TreeGrafter"/>
</dbReference>
<dbReference type="InterPro" id="IPR004385">
    <property type="entry name" value="NDP_pyrophosphatase"/>
</dbReference>
<organism evidence="16 17">
    <name type="scientific">SAR92 clade bacterium</name>
    <dbReference type="NCBI Taxonomy" id="2315479"/>
    <lineage>
        <taxon>Bacteria</taxon>
        <taxon>Pseudomonadati</taxon>
        <taxon>Pseudomonadota</taxon>
        <taxon>Gammaproteobacteria</taxon>
        <taxon>Cellvibrionales</taxon>
        <taxon>Porticoccaceae</taxon>
        <taxon>SAR92 clade</taxon>
    </lineage>
</organism>
<comment type="function">
    <text evidence="8">Acts on ADP-mannose and ADP-glucose as well as ADP-ribose. Prevents glycogen biosynthesis. The reaction catalyzed by this enzyme is a limiting step of the gluconeogenic process.</text>
</comment>
<feature type="binding site" evidence="13">
    <location>
        <position position="160"/>
    </location>
    <ligand>
        <name>Mg(2+)</name>
        <dbReference type="ChEBI" id="CHEBI:18420"/>
        <label>1</label>
    </ligand>
</feature>
<dbReference type="PROSITE" id="PS00893">
    <property type="entry name" value="NUDIX_BOX"/>
    <property type="match status" value="1"/>
</dbReference>
<keyword evidence="5 13" id="KW-0479">Metal-binding</keyword>
<gene>
    <name evidence="16" type="ORF">EVB02_00235</name>
</gene>
<feature type="binding site" evidence="13">
    <location>
        <position position="92"/>
    </location>
    <ligand>
        <name>Mg(2+)</name>
        <dbReference type="ChEBI" id="CHEBI:18420"/>
        <label>1</label>
    </ligand>
</feature>
<dbReference type="CDD" id="cd24155">
    <property type="entry name" value="NUDIX_ADPRase"/>
    <property type="match status" value="1"/>
</dbReference>
<evidence type="ECO:0000256" key="9">
    <source>
        <dbReference type="ARBA" id="ARBA00030162"/>
    </source>
</evidence>
<evidence type="ECO:0000256" key="10">
    <source>
        <dbReference type="ARBA" id="ARBA00030308"/>
    </source>
</evidence>
<evidence type="ECO:0000256" key="4">
    <source>
        <dbReference type="ARBA" id="ARBA00013297"/>
    </source>
</evidence>
<dbReference type="Proteomes" id="UP000318148">
    <property type="component" value="Unassembled WGS sequence"/>
</dbReference>
<dbReference type="PANTHER" id="PTHR11839:SF5">
    <property type="entry name" value="ADP-RIBOSE PYROPHOSPHATASE"/>
    <property type="match status" value="1"/>
</dbReference>
<comment type="similarity">
    <text evidence="2">Belongs to the Nudix hydrolase family. NudF subfamily.</text>
</comment>
<comment type="cofactor">
    <cofactor evidence="1 13">
        <name>Mg(2+)</name>
        <dbReference type="ChEBI" id="CHEBI:18420"/>
    </cofactor>
</comment>
<feature type="binding site" evidence="13">
    <location>
        <position position="108"/>
    </location>
    <ligand>
        <name>Mg(2+)</name>
        <dbReference type="ChEBI" id="CHEBI:18420"/>
        <label>1</label>
    </ligand>
</feature>
<dbReference type="Pfam" id="PF00293">
    <property type="entry name" value="NUDIX"/>
    <property type="match status" value="1"/>
</dbReference>
<dbReference type="GO" id="GO:0046872">
    <property type="term" value="F:metal ion binding"/>
    <property type="evidence" value="ECO:0007669"/>
    <property type="project" value="UniProtKB-KW"/>
</dbReference>
<reference evidence="16 17" key="1">
    <citation type="submission" date="2019-02" db="EMBL/GenBank/DDBJ databases">
        <title>Prokaryotic population dynamics and viral predation in marine succession experiment using metagenomics: the confinement effect.</title>
        <authorList>
            <person name="Haro-Moreno J.M."/>
            <person name="Rodriguez-Valera F."/>
            <person name="Lopez-Perez M."/>
        </authorList>
    </citation>
    <scope>NUCLEOTIDE SEQUENCE [LARGE SCALE GENOMIC DNA]</scope>
    <source>
        <strain evidence="16">MED-G169</strain>
    </source>
</reference>
<dbReference type="Gene3D" id="3.90.79.10">
    <property type="entry name" value="Nucleoside Triphosphate Pyrophosphohydrolase"/>
    <property type="match status" value="1"/>
</dbReference>